<dbReference type="RefSeq" id="WP_278280442.1">
    <property type="nucleotide sequence ID" value="NZ_CP009933.1"/>
</dbReference>
<proteinExistence type="predicted"/>
<name>A0A0E3JNZ3_CLOSL</name>
<dbReference type="AlphaFoldDB" id="A0A0E3JNZ3"/>
<accession>A0A0E3JNZ3</accession>
<evidence type="ECO:0000313" key="2">
    <source>
        <dbReference type="Proteomes" id="UP000033115"/>
    </source>
</evidence>
<keyword evidence="2" id="KW-1185">Reference proteome</keyword>
<dbReference type="EMBL" id="CP009933">
    <property type="protein sequence ID" value="AKA69817.1"/>
    <property type="molecule type" value="Genomic_DNA"/>
</dbReference>
<sequence length="42" mass="4878">MADILIKDCSTGKLIERDYTEKEKQAIEQQNLKNIPTLDDVR</sequence>
<organism evidence="1 2">
    <name type="scientific">Clostridium scatologenes</name>
    <dbReference type="NCBI Taxonomy" id="1548"/>
    <lineage>
        <taxon>Bacteria</taxon>
        <taxon>Bacillati</taxon>
        <taxon>Bacillota</taxon>
        <taxon>Clostridia</taxon>
        <taxon>Eubacteriales</taxon>
        <taxon>Clostridiaceae</taxon>
        <taxon>Clostridium</taxon>
    </lineage>
</organism>
<evidence type="ECO:0000313" key="1">
    <source>
        <dbReference type="EMBL" id="AKA69817.1"/>
    </source>
</evidence>
<gene>
    <name evidence="1" type="ORF">CSCA_2692</name>
</gene>
<dbReference type="KEGG" id="csq:CSCA_2692"/>
<reference evidence="1 2" key="1">
    <citation type="journal article" date="2015" name="J. Biotechnol.">
        <title>Complete genome sequence of a malodorant-producing acetogen, Clostridium scatologenes ATCC 25775(T).</title>
        <authorList>
            <person name="Zhu Z."/>
            <person name="Guo T."/>
            <person name="Zheng H."/>
            <person name="Song T."/>
            <person name="Ouyang P."/>
            <person name="Xie J."/>
        </authorList>
    </citation>
    <scope>NUCLEOTIDE SEQUENCE [LARGE SCALE GENOMIC DNA]</scope>
    <source>
        <strain evidence="1 2">ATCC 25775</strain>
    </source>
</reference>
<protein>
    <submittedName>
        <fullName evidence="1">Uncharacterized protein</fullName>
    </submittedName>
</protein>
<dbReference type="Proteomes" id="UP000033115">
    <property type="component" value="Chromosome"/>
</dbReference>
<dbReference type="HOGENOM" id="CLU_3249695_0_0_9"/>